<evidence type="ECO:0000256" key="5">
    <source>
        <dbReference type="RuleBase" id="RU003476"/>
    </source>
</evidence>
<dbReference type="PANTHER" id="PTHR43222:SF12">
    <property type="entry name" value="NUDIX HYDROLASE"/>
    <property type="match status" value="1"/>
</dbReference>
<dbReference type="Gene3D" id="3.90.79.10">
    <property type="entry name" value="Nucleoside Triphosphate Pyrophosphohydrolase"/>
    <property type="match status" value="1"/>
</dbReference>
<comment type="caution">
    <text evidence="7">The sequence shown here is derived from an EMBL/GenBank/DDBJ whole genome shotgun (WGS) entry which is preliminary data.</text>
</comment>
<reference evidence="8" key="1">
    <citation type="journal article" date="2019" name="Int. J. Syst. Evol. Microbiol.">
        <title>The Global Catalogue of Microorganisms (GCM) 10K type strain sequencing project: providing services to taxonomists for standard genome sequencing and annotation.</title>
        <authorList>
            <consortium name="The Broad Institute Genomics Platform"/>
            <consortium name="The Broad Institute Genome Sequencing Center for Infectious Disease"/>
            <person name="Wu L."/>
            <person name="Ma J."/>
        </authorList>
    </citation>
    <scope>NUCLEOTIDE SEQUENCE [LARGE SCALE GENOMIC DNA]</scope>
    <source>
        <strain evidence="8">JCM 7356</strain>
    </source>
</reference>
<keyword evidence="4" id="KW-0460">Magnesium</keyword>
<feature type="domain" description="Nudix hydrolase" evidence="6">
    <location>
        <begin position="50"/>
        <end position="180"/>
    </location>
</feature>
<evidence type="ECO:0000256" key="1">
    <source>
        <dbReference type="ARBA" id="ARBA00001946"/>
    </source>
</evidence>
<gene>
    <name evidence="7" type="ORF">GCM10010430_63880</name>
</gene>
<evidence type="ECO:0000256" key="3">
    <source>
        <dbReference type="ARBA" id="ARBA00022801"/>
    </source>
</evidence>
<dbReference type="PROSITE" id="PS51462">
    <property type="entry name" value="NUDIX"/>
    <property type="match status" value="1"/>
</dbReference>
<name>A0ABP5RP74_9ACTN</name>
<dbReference type="EMBL" id="BAAATR010000039">
    <property type="protein sequence ID" value="GAA2269528.1"/>
    <property type="molecule type" value="Genomic_DNA"/>
</dbReference>
<organism evidence="7 8">
    <name type="scientific">Kitasatospora cystarginea</name>
    <dbReference type="NCBI Taxonomy" id="58350"/>
    <lineage>
        <taxon>Bacteria</taxon>
        <taxon>Bacillati</taxon>
        <taxon>Actinomycetota</taxon>
        <taxon>Actinomycetes</taxon>
        <taxon>Kitasatosporales</taxon>
        <taxon>Streptomycetaceae</taxon>
        <taxon>Kitasatospora</taxon>
    </lineage>
</organism>
<dbReference type="InterPro" id="IPR020476">
    <property type="entry name" value="Nudix_hydrolase"/>
</dbReference>
<dbReference type="InterPro" id="IPR000086">
    <property type="entry name" value="NUDIX_hydrolase_dom"/>
</dbReference>
<dbReference type="SUPFAM" id="SSF55811">
    <property type="entry name" value="Nudix"/>
    <property type="match status" value="1"/>
</dbReference>
<comment type="similarity">
    <text evidence="2 5">Belongs to the Nudix hydrolase family.</text>
</comment>
<keyword evidence="8" id="KW-1185">Reference proteome</keyword>
<dbReference type="InterPro" id="IPR015797">
    <property type="entry name" value="NUDIX_hydrolase-like_dom_sf"/>
</dbReference>
<keyword evidence="3 5" id="KW-0378">Hydrolase</keyword>
<dbReference type="PRINTS" id="PR00502">
    <property type="entry name" value="NUDIXFAMILY"/>
</dbReference>
<sequence length="185" mass="20047">MTTQQADHPAERRPFGPGTHCHWCGTAYPAGTVAWPRTCPGCGEISYRNPLPVVVTLLPVSTADGQALTVIRRTIEPGYGKLALPGGYVDYGESWQQACVRELREETGIVAEAEQITLVATDSDRAGGFLCLFGLLPARDLADLPPSEPTDETDGWQLIPAPVQLAFPFHTRVSTAWFQGAYAHL</sequence>
<dbReference type="Proteomes" id="UP001500305">
    <property type="component" value="Unassembled WGS sequence"/>
</dbReference>
<dbReference type="PANTHER" id="PTHR43222">
    <property type="entry name" value="NUDIX HYDROLASE 23"/>
    <property type="match status" value="1"/>
</dbReference>
<dbReference type="CDD" id="cd04674">
    <property type="entry name" value="NUDIX_Hydrolase"/>
    <property type="match status" value="1"/>
</dbReference>
<comment type="cofactor">
    <cofactor evidence="1">
        <name>Mg(2+)</name>
        <dbReference type="ChEBI" id="CHEBI:18420"/>
    </cofactor>
</comment>
<proteinExistence type="inferred from homology"/>
<dbReference type="RefSeq" id="WP_344640028.1">
    <property type="nucleotide sequence ID" value="NZ_BAAATR010000039.1"/>
</dbReference>
<evidence type="ECO:0000259" key="6">
    <source>
        <dbReference type="PROSITE" id="PS51462"/>
    </source>
</evidence>
<evidence type="ECO:0000256" key="2">
    <source>
        <dbReference type="ARBA" id="ARBA00005582"/>
    </source>
</evidence>
<evidence type="ECO:0000256" key="4">
    <source>
        <dbReference type="ARBA" id="ARBA00022842"/>
    </source>
</evidence>
<dbReference type="InterPro" id="IPR020084">
    <property type="entry name" value="NUDIX_hydrolase_CS"/>
</dbReference>
<evidence type="ECO:0000313" key="8">
    <source>
        <dbReference type="Proteomes" id="UP001500305"/>
    </source>
</evidence>
<dbReference type="PROSITE" id="PS00893">
    <property type="entry name" value="NUDIX_BOX"/>
    <property type="match status" value="1"/>
</dbReference>
<accession>A0ABP5RP74</accession>
<protein>
    <submittedName>
        <fullName evidence="7">NUDIX domain-containing protein</fullName>
    </submittedName>
</protein>
<dbReference type="Pfam" id="PF00293">
    <property type="entry name" value="NUDIX"/>
    <property type="match status" value="1"/>
</dbReference>
<evidence type="ECO:0000313" key="7">
    <source>
        <dbReference type="EMBL" id="GAA2269528.1"/>
    </source>
</evidence>